<dbReference type="EC" id="2.7.7.13" evidence="2"/>
<protein>
    <recommendedName>
        <fullName evidence="2">mannose-1-phosphate guanylyltransferase</fullName>
        <ecNumber evidence="2">2.7.7.13</ecNumber>
    </recommendedName>
</protein>
<evidence type="ECO:0000259" key="9">
    <source>
        <dbReference type="Pfam" id="PF00483"/>
    </source>
</evidence>
<dbReference type="RefSeq" id="WP_101285866.1">
    <property type="nucleotide sequence ID" value="NZ_CP024199.1"/>
</dbReference>
<dbReference type="InterPro" id="IPR029044">
    <property type="entry name" value="Nucleotide-diphossugar_trans"/>
</dbReference>
<dbReference type="InterPro" id="IPR011051">
    <property type="entry name" value="RmlC_Cupin_sf"/>
</dbReference>
<dbReference type="InterPro" id="IPR051161">
    <property type="entry name" value="Mannose-6P_isomerase_type2"/>
</dbReference>
<feature type="domain" description="Nucleotidyl transferase" evidence="9">
    <location>
        <begin position="12"/>
        <end position="287"/>
    </location>
</feature>
<dbReference type="PANTHER" id="PTHR46390:SF1">
    <property type="entry name" value="MANNOSE-1-PHOSPHATE GUANYLYLTRANSFERASE"/>
    <property type="match status" value="1"/>
</dbReference>
<dbReference type="PANTHER" id="PTHR46390">
    <property type="entry name" value="MANNOSE-1-PHOSPHATE GUANYLYLTRANSFERASE"/>
    <property type="match status" value="1"/>
</dbReference>
<keyword evidence="5" id="KW-0547">Nucleotide-binding</keyword>
<dbReference type="InterPro" id="IPR005835">
    <property type="entry name" value="NTP_transferase_dom"/>
</dbReference>
<dbReference type="Pfam" id="PF22640">
    <property type="entry name" value="ManC_GMP_beta-helix"/>
    <property type="match status" value="1"/>
</dbReference>
<dbReference type="InterPro" id="IPR014710">
    <property type="entry name" value="RmlC-like_jellyroll"/>
</dbReference>
<name>A0ABM6QDM1_9PROT</name>
<evidence type="ECO:0000256" key="1">
    <source>
        <dbReference type="ARBA" id="ARBA00006115"/>
    </source>
</evidence>
<feature type="domain" description="Mannose-6-phosphate isomerase type II C-terminal" evidence="10">
    <location>
        <begin position="356"/>
        <end position="470"/>
    </location>
</feature>
<dbReference type="GO" id="GO:0016853">
    <property type="term" value="F:isomerase activity"/>
    <property type="evidence" value="ECO:0007669"/>
    <property type="project" value="UniProtKB-KW"/>
</dbReference>
<evidence type="ECO:0000313" key="12">
    <source>
        <dbReference type="EMBL" id="AUG54581.1"/>
    </source>
</evidence>
<keyword evidence="12" id="KW-0413">Isomerase</keyword>
<evidence type="ECO:0000256" key="7">
    <source>
        <dbReference type="ARBA" id="ARBA00047343"/>
    </source>
</evidence>
<dbReference type="GO" id="GO:0016779">
    <property type="term" value="F:nucleotidyltransferase activity"/>
    <property type="evidence" value="ECO:0007669"/>
    <property type="project" value="UniProtKB-KW"/>
</dbReference>
<evidence type="ECO:0000313" key="13">
    <source>
        <dbReference type="Proteomes" id="UP000233458"/>
    </source>
</evidence>
<feature type="domain" description="MannoseP isomerase/GMP-like beta-helix" evidence="11">
    <location>
        <begin position="297"/>
        <end position="352"/>
    </location>
</feature>
<dbReference type="SUPFAM" id="SSF51182">
    <property type="entry name" value="RmlC-like cupins"/>
    <property type="match status" value="1"/>
</dbReference>
<evidence type="ECO:0000259" key="10">
    <source>
        <dbReference type="Pfam" id="PF01050"/>
    </source>
</evidence>
<accession>A0ABM6QDM1</accession>
<gene>
    <name evidence="12" type="ORF">CSC3H3_19045</name>
</gene>
<comment type="catalytic activity">
    <reaction evidence="7">
        <text>alpha-D-mannose 1-phosphate + GTP + H(+) = GDP-alpha-D-mannose + diphosphate</text>
        <dbReference type="Rhea" id="RHEA:15229"/>
        <dbReference type="ChEBI" id="CHEBI:15378"/>
        <dbReference type="ChEBI" id="CHEBI:33019"/>
        <dbReference type="ChEBI" id="CHEBI:37565"/>
        <dbReference type="ChEBI" id="CHEBI:57527"/>
        <dbReference type="ChEBI" id="CHEBI:58409"/>
        <dbReference type="EC" id="2.7.7.13"/>
    </reaction>
</comment>
<dbReference type="InterPro" id="IPR049577">
    <property type="entry name" value="GMPP_N"/>
</dbReference>
<evidence type="ECO:0000256" key="4">
    <source>
        <dbReference type="ARBA" id="ARBA00022695"/>
    </source>
</evidence>
<dbReference type="Proteomes" id="UP000233458">
    <property type="component" value="Chromosome"/>
</dbReference>
<evidence type="ECO:0000256" key="6">
    <source>
        <dbReference type="ARBA" id="ARBA00023134"/>
    </source>
</evidence>
<evidence type="ECO:0000259" key="11">
    <source>
        <dbReference type="Pfam" id="PF22640"/>
    </source>
</evidence>
<organism evidence="12 13">
    <name type="scientific">Thalassospira marina</name>
    <dbReference type="NCBI Taxonomy" id="2048283"/>
    <lineage>
        <taxon>Bacteria</taxon>
        <taxon>Pseudomonadati</taxon>
        <taxon>Pseudomonadota</taxon>
        <taxon>Alphaproteobacteria</taxon>
        <taxon>Rhodospirillales</taxon>
        <taxon>Thalassospiraceae</taxon>
        <taxon>Thalassospira</taxon>
    </lineage>
</organism>
<evidence type="ECO:0000256" key="5">
    <source>
        <dbReference type="ARBA" id="ARBA00022741"/>
    </source>
</evidence>
<dbReference type="EMBL" id="CP024199">
    <property type="protein sequence ID" value="AUG54581.1"/>
    <property type="molecule type" value="Genomic_DNA"/>
</dbReference>
<dbReference type="Pfam" id="PF00483">
    <property type="entry name" value="NTP_transferase"/>
    <property type="match status" value="1"/>
</dbReference>
<sequence>MNSVVSNHIVCPIVLCGGSGTRLWPLSRRDYSKQFVPLIGGRSLLEMTFSRLKPFGSIVAIGSEAQRFLVDEAAGLAGCDVTQVLEPFARDTAPAMALGALAVGKANDLLLFCPADHFIPDDEAFVEMVQGAAPAAAEGKIVTFGVVPHAPSTAYGYIEMGEKLENGCFQSRGFLEKPGIERATQFLASGKHVWNAGIFLVRRDVLTDALATFAPTTLKACEEAISHHSKDGRFIRPDAAAFANAEAKSIDYAVMEKAENVVVCPFSGSWSDVGSWNALADLNPADEAGNSAGGATGNVKAIATENTFVHADPNRLVVTVGVKDLIVVDTPDAVMISSRDAVESIKQVVSELAEEDRSQAVAHRKVARPWGAYDSIEIGERHQVKRITVKPGAKLSLQRHHHRAEHWIVVKGTALVTCDERKFLLRENESTYIPLGAVHRMENPGKIPLEMIEVQSGTYLGEDDIVRLDDDYGRNFSDLESPAE</sequence>
<dbReference type="CDD" id="cd02509">
    <property type="entry name" value="GDP-M1P_Guanylyltransferase"/>
    <property type="match status" value="1"/>
</dbReference>
<evidence type="ECO:0000256" key="3">
    <source>
        <dbReference type="ARBA" id="ARBA00022679"/>
    </source>
</evidence>
<dbReference type="NCBIfam" id="TIGR01479">
    <property type="entry name" value="GMP_PMI"/>
    <property type="match status" value="1"/>
</dbReference>
<reference evidence="12 13" key="1">
    <citation type="submission" date="2017-10" db="EMBL/GenBank/DDBJ databases">
        <title>Biodiversity and function of Thalassospira species in the particle-attached aromatic-hydrocarbon-degrading consortia from the surface seawater of the China South Sea.</title>
        <authorList>
            <person name="Dong C."/>
            <person name="Liu R."/>
            <person name="Shao Z."/>
        </authorList>
    </citation>
    <scope>NUCLEOTIDE SEQUENCE [LARGE SCALE GENOMIC DNA]</scope>
    <source>
        <strain evidence="12 13">CSC3H3</strain>
    </source>
</reference>
<keyword evidence="6" id="KW-0342">GTP-binding</keyword>
<dbReference type="SUPFAM" id="SSF53448">
    <property type="entry name" value="Nucleotide-diphospho-sugar transferases"/>
    <property type="match status" value="1"/>
</dbReference>
<proteinExistence type="inferred from homology"/>
<dbReference type="InterPro" id="IPR001538">
    <property type="entry name" value="Man6P_isomerase-2_C"/>
</dbReference>
<comment type="similarity">
    <text evidence="1 8">Belongs to the mannose-6-phosphate isomerase type 2 family.</text>
</comment>
<evidence type="ECO:0000256" key="8">
    <source>
        <dbReference type="RuleBase" id="RU004190"/>
    </source>
</evidence>
<dbReference type="InterPro" id="IPR006375">
    <property type="entry name" value="Man1P_GuaTrfase/Man6P_Isoase"/>
</dbReference>
<keyword evidence="3" id="KW-0808">Transferase</keyword>
<keyword evidence="13" id="KW-1185">Reference proteome</keyword>
<dbReference type="Pfam" id="PF01050">
    <property type="entry name" value="MannoseP_isomer"/>
    <property type="match status" value="1"/>
</dbReference>
<dbReference type="Gene3D" id="2.60.120.10">
    <property type="entry name" value="Jelly Rolls"/>
    <property type="match status" value="1"/>
</dbReference>
<dbReference type="InterPro" id="IPR054566">
    <property type="entry name" value="ManC/GMP-like_b-helix"/>
</dbReference>
<dbReference type="CDD" id="cd02213">
    <property type="entry name" value="cupin_PMI_typeII_C"/>
    <property type="match status" value="1"/>
</dbReference>
<evidence type="ECO:0000256" key="2">
    <source>
        <dbReference type="ARBA" id="ARBA00012387"/>
    </source>
</evidence>
<keyword evidence="4 12" id="KW-0548">Nucleotidyltransferase</keyword>
<dbReference type="Gene3D" id="3.90.550.10">
    <property type="entry name" value="Spore Coat Polysaccharide Biosynthesis Protein SpsA, Chain A"/>
    <property type="match status" value="1"/>
</dbReference>